<protein>
    <submittedName>
        <fullName evidence="1">Uncharacterized protein</fullName>
    </submittedName>
</protein>
<dbReference type="Gene3D" id="3.40.50.150">
    <property type="entry name" value="Vaccinia Virus protein VP39"/>
    <property type="match status" value="1"/>
</dbReference>
<comment type="caution">
    <text evidence="1">The sequence shown here is derived from an EMBL/GenBank/DDBJ whole genome shotgun (WGS) entry which is preliminary data.</text>
</comment>
<name>A0A1G2GYR9_9BACT</name>
<sequence>MKRLFKIYRHVLYFFALPIFVSSFFRPAVGKEYDVGFWKKISLVRSFRKTIRSIPSASDWLEHLAMAERILLIPRSVEGGVIECGAYKGASTANLSRACVLTGRTLYVADSFEGLPEPVEEDRYHLQEVKGKHKEYRKGDYAGAFEEVKQNIRRHGDIQCCEFIRGYYENTLAGLKDKKLVFVFLDVDLNDSLKTCCKYLWVGLEGGCFLFSHEAQDLAFVSHFFNQAWWQEHLKTDAPGFIGAGTGLPLGIAYGSAIGYTVKK</sequence>
<evidence type="ECO:0000313" key="2">
    <source>
        <dbReference type="Proteomes" id="UP000177954"/>
    </source>
</evidence>
<proteinExistence type="predicted"/>
<reference evidence="1 2" key="1">
    <citation type="journal article" date="2016" name="Nat. Commun.">
        <title>Thousands of microbial genomes shed light on interconnected biogeochemical processes in an aquifer system.</title>
        <authorList>
            <person name="Anantharaman K."/>
            <person name="Brown C.T."/>
            <person name="Hug L.A."/>
            <person name="Sharon I."/>
            <person name="Castelle C.J."/>
            <person name="Probst A.J."/>
            <person name="Thomas B.C."/>
            <person name="Singh A."/>
            <person name="Wilkins M.J."/>
            <person name="Karaoz U."/>
            <person name="Brodie E.L."/>
            <person name="Williams K.H."/>
            <person name="Hubbard S.S."/>
            <person name="Banfield J.F."/>
        </authorList>
    </citation>
    <scope>NUCLEOTIDE SEQUENCE [LARGE SCALE GENOMIC DNA]</scope>
</reference>
<dbReference type="PANTHER" id="PTHR40036">
    <property type="entry name" value="MACROCIN O-METHYLTRANSFERASE"/>
    <property type="match status" value="1"/>
</dbReference>
<evidence type="ECO:0000313" key="1">
    <source>
        <dbReference type="EMBL" id="OGZ55210.1"/>
    </source>
</evidence>
<dbReference type="AlphaFoldDB" id="A0A1G2GYR9"/>
<dbReference type="InterPro" id="IPR029063">
    <property type="entry name" value="SAM-dependent_MTases_sf"/>
</dbReference>
<dbReference type="STRING" id="1802129.A3J04_04090"/>
<dbReference type="InterPro" id="IPR008884">
    <property type="entry name" value="TylF_MeTrfase"/>
</dbReference>
<gene>
    <name evidence="1" type="ORF">A3J04_04090</name>
</gene>
<organism evidence="1 2">
    <name type="scientific">Candidatus Ryanbacteria bacterium RIFCSPLOWO2_02_FULL_47_14</name>
    <dbReference type="NCBI Taxonomy" id="1802129"/>
    <lineage>
        <taxon>Bacteria</taxon>
        <taxon>Candidatus Ryaniibacteriota</taxon>
    </lineage>
</organism>
<accession>A0A1G2GYR9</accession>
<dbReference type="PANTHER" id="PTHR40036:SF1">
    <property type="entry name" value="MACROCIN O-METHYLTRANSFERASE"/>
    <property type="match status" value="1"/>
</dbReference>
<dbReference type="EMBL" id="MHNZ01000036">
    <property type="protein sequence ID" value="OGZ55210.1"/>
    <property type="molecule type" value="Genomic_DNA"/>
</dbReference>
<dbReference type="Pfam" id="PF05711">
    <property type="entry name" value="TylF"/>
    <property type="match status" value="1"/>
</dbReference>
<dbReference type="Proteomes" id="UP000177954">
    <property type="component" value="Unassembled WGS sequence"/>
</dbReference>